<gene>
    <name evidence="11" type="ORF">BBAD15_g125</name>
</gene>
<evidence type="ECO:0000256" key="6">
    <source>
        <dbReference type="ARBA" id="ARBA00040250"/>
    </source>
</evidence>
<dbReference type="GO" id="GO:0003746">
    <property type="term" value="F:translation elongation factor activity"/>
    <property type="evidence" value="ECO:0007669"/>
    <property type="project" value="InterPro"/>
</dbReference>
<feature type="transmembrane region" description="Helical" evidence="8">
    <location>
        <begin position="12"/>
        <end position="33"/>
    </location>
</feature>
<dbReference type="InterPro" id="IPR015365">
    <property type="entry name" value="Elong-fact-P_C"/>
</dbReference>
<evidence type="ECO:0000259" key="10">
    <source>
        <dbReference type="SMART" id="SM01185"/>
    </source>
</evidence>
<dbReference type="Pfam" id="PF02492">
    <property type="entry name" value="cobW"/>
    <property type="match status" value="1"/>
</dbReference>
<dbReference type="Gene3D" id="3.40.50.300">
    <property type="entry name" value="P-loop containing nucleotide triphosphate hydrolases"/>
    <property type="match status" value="1"/>
</dbReference>
<proteinExistence type="inferred from homology"/>
<evidence type="ECO:0000256" key="8">
    <source>
        <dbReference type="SAM" id="Phobius"/>
    </source>
</evidence>
<dbReference type="Pfam" id="PF08125">
    <property type="entry name" value="Mannitol_dh_C"/>
    <property type="match status" value="1"/>
</dbReference>
<evidence type="ECO:0000256" key="3">
    <source>
        <dbReference type="ARBA" id="ARBA00023002"/>
    </source>
</evidence>
<dbReference type="GO" id="GO:0019594">
    <property type="term" value="P:mannitol metabolic process"/>
    <property type="evidence" value="ECO:0007669"/>
    <property type="project" value="InterPro"/>
</dbReference>
<evidence type="ECO:0000259" key="9">
    <source>
        <dbReference type="SMART" id="SM00841"/>
    </source>
</evidence>
<keyword evidence="4" id="KW-0520">NAD</keyword>
<protein>
    <recommendedName>
        <fullName evidence="6">Mannitol 2-dehydrogenase</fullName>
        <ecNumber evidence="5">1.1.1.67</ecNumber>
    </recommendedName>
</protein>
<dbReference type="SUPFAM" id="SSF51735">
    <property type="entry name" value="NAD(P)-binding Rossmann-fold domains"/>
    <property type="match status" value="1"/>
</dbReference>
<dbReference type="AlphaFoldDB" id="A0A0A2W168"/>
<dbReference type="Pfam" id="PF09285">
    <property type="entry name" value="Elong-fact-P_C"/>
    <property type="match status" value="1"/>
</dbReference>
<dbReference type="NCBIfam" id="NF011611">
    <property type="entry name" value="PRK15037.1"/>
    <property type="match status" value="1"/>
</dbReference>
<dbReference type="SUPFAM" id="SSF48179">
    <property type="entry name" value="6-phosphogluconate dehydrogenase C-terminal domain-like"/>
    <property type="match status" value="1"/>
</dbReference>
<evidence type="ECO:0000256" key="2">
    <source>
        <dbReference type="ARBA" id="ARBA00009479"/>
    </source>
</evidence>
<dbReference type="Gene3D" id="3.40.50.720">
    <property type="entry name" value="NAD(P)-binding Rossmann-like Domain"/>
    <property type="match status" value="1"/>
</dbReference>
<dbReference type="Gene3D" id="2.40.50.140">
    <property type="entry name" value="Nucleic acid-binding proteins"/>
    <property type="match status" value="2"/>
</dbReference>
<name>A0A0A2W168_BEABA</name>
<dbReference type="PANTHER" id="PTHR43362:SF1">
    <property type="entry name" value="MANNITOL DEHYDROGENASE 2-RELATED"/>
    <property type="match status" value="1"/>
</dbReference>
<dbReference type="InterPro" id="IPR012340">
    <property type="entry name" value="NA-bd_OB-fold"/>
</dbReference>
<dbReference type="InterPro" id="IPR001059">
    <property type="entry name" value="Transl_elong_P/YeiP_cen"/>
</dbReference>
<comment type="similarity">
    <text evidence="1">Belongs to the mannitol dehydrogenase family.</text>
</comment>
<comment type="caution">
    <text evidence="11">The sequence shown here is derived from an EMBL/GenBank/DDBJ whole genome shotgun (WGS) entry which is preliminary data.</text>
</comment>
<dbReference type="SUPFAM" id="SSF52540">
    <property type="entry name" value="P-loop containing nucleoside triphosphate hydrolases"/>
    <property type="match status" value="1"/>
</dbReference>
<dbReference type="Pfam" id="PF01232">
    <property type="entry name" value="Mannitol_dh"/>
    <property type="match status" value="1"/>
</dbReference>
<dbReference type="FunFam" id="3.40.50.720:FF:000129">
    <property type="entry name" value="D-mannonate oxidoreductase"/>
    <property type="match status" value="1"/>
</dbReference>
<evidence type="ECO:0000256" key="7">
    <source>
        <dbReference type="ARBA" id="ARBA00047733"/>
    </source>
</evidence>
<dbReference type="PROSITE" id="PS00974">
    <property type="entry name" value="MANNITOL_DHGENASE"/>
    <property type="match status" value="1"/>
</dbReference>
<keyword evidence="8" id="KW-1133">Transmembrane helix</keyword>
<keyword evidence="8" id="KW-0812">Transmembrane</keyword>
<organism evidence="11 12">
    <name type="scientific">Beauveria bassiana D1-5</name>
    <dbReference type="NCBI Taxonomy" id="1245745"/>
    <lineage>
        <taxon>Eukaryota</taxon>
        <taxon>Fungi</taxon>
        <taxon>Dikarya</taxon>
        <taxon>Ascomycota</taxon>
        <taxon>Pezizomycotina</taxon>
        <taxon>Sordariomycetes</taxon>
        <taxon>Hypocreomycetidae</taxon>
        <taxon>Hypocreales</taxon>
        <taxon>Cordycipitaceae</taxon>
        <taxon>Beauveria</taxon>
    </lineage>
</organism>
<dbReference type="GO" id="GO:0043043">
    <property type="term" value="P:peptide biosynthetic process"/>
    <property type="evidence" value="ECO:0007669"/>
    <property type="project" value="InterPro"/>
</dbReference>
<dbReference type="CDD" id="cd04470">
    <property type="entry name" value="S1_EF-P_repeat_1"/>
    <property type="match status" value="1"/>
</dbReference>
<dbReference type="InterPro" id="IPR013185">
    <property type="entry name" value="Transl_elong_KOW-like"/>
</dbReference>
<dbReference type="InterPro" id="IPR036291">
    <property type="entry name" value="NAD(P)-bd_dom_sf"/>
</dbReference>
<dbReference type="SMART" id="SM00841">
    <property type="entry name" value="Elong-fact-P_C"/>
    <property type="match status" value="1"/>
</dbReference>
<dbReference type="EMBL" id="ANFO01000012">
    <property type="protein sequence ID" value="KGQ13916.1"/>
    <property type="molecule type" value="Genomic_DNA"/>
</dbReference>
<dbReference type="GO" id="GO:0005737">
    <property type="term" value="C:cytoplasm"/>
    <property type="evidence" value="ECO:0007669"/>
    <property type="project" value="InterPro"/>
</dbReference>
<comment type="catalytic activity">
    <reaction evidence="7">
        <text>D-mannitol + NAD(+) = D-fructose + NADH + H(+)</text>
        <dbReference type="Rhea" id="RHEA:12084"/>
        <dbReference type="ChEBI" id="CHEBI:15378"/>
        <dbReference type="ChEBI" id="CHEBI:16899"/>
        <dbReference type="ChEBI" id="CHEBI:37721"/>
        <dbReference type="ChEBI" id="CHEBI:57540"/>
        <dbReference type="ChEBI" id="CHEBI:57945"/>
        <dbReference type="EC" id="1.1.1.67"/>
    </reaction>
</comment>
<dbReference type="InterPro" id="IPR019685">
    <property type="entry name" value="DUF2534"/>
</dbReference>
<comment type="similarity">
    <text evidence="2">Belongs to the elongation factor P family.</text>
</comment>
<dbReference type="GO" id="GO:0032991">
    <property type="term" value="C:protein-containing complex"/>
    <property type="evidence" value="ECO:0007669"/>
    <property type="project" value="UniProtKB-ARBA"/>
</dbReference>
<dbReference type="OrthoDB" id="418169at2759"/>
<dbReference type="InterPro" id="IPR000669">
    <property type="entry name" value="Mannitol_DH"/>
</dbReference>
<dbReference type="HOGENOM" id="CLU_298755_0_0_1"/>
<dbReference type="EC" id="1.1.1.67" evidence="5"/>
<dbReference type="CDD" id="cd03112">
    <property type="entry name" value="CobW-like"/>
    <property type="match status" value="1"/>
</dbReference>
<dbReference type="GO" id="GO:0050086">
    <property type="term" value="F:mannitol 2-dehydrogenase activity"/>
    <property type="evidence" value="ECO:0007669"/>
    <property type="project" value="UniProtKB-EC"/>
</dbReference>
<dbReference type="Proteomes" id="UP000030106">
    <property type="component" value="Unassembled WGS sequence"/>
</dbReference>
<dbReference type="NCBIfam" id="NF003392">
    <property type="entry name" value="PRK04542.1"/>
    <property type="match status" value="1"/>
</dbReference>
<dbReference type="InterPro" id="IPR027417">
    <property type="entry name" value="P-loop_NTPase"/>
</dbReference>
<evidence type="ECO:0000256" key="4">
    <source>
        <dbReference type="ARBA" id="ARBA00023027"/>
    </source>
</evidence>
<feature type="domain" description="Translation elongation factor P/YeiP central" evidence="10">
    <location>
        <begin position="101"/>
        <end position="157"/>
    </location>
</feature>
<dbReference type="PRINTS" id="PR00084">
    <property type="entry name" value="MTLDHDRGNASE"/>
</dbReference>
<dbReference type="Pfam" id="PF10749">
    <property type="entry name" value="DUF2534"/>
    <property type="match status" value="1"/>
</dbReference>
<reference evidence="11 12" key="1">
    <citation type="submission" date="2012-10" db="EMBL/GenBank/DDBJ databases">
        <title>Genome sequencing and analysis of entomopathogenic fungi Beauveria bassiana D1-5.</title>
        <authorList>
            <person name="Li Q."/>
            <person name="Wang L."/>
            <person name="Zhang Z."/>
            <person name="Wang Q."/>
            <person name="Ren J."/>
            <person name="Wang M."/>
            <person name="Xu W."/>
            <person name="Wang J."/>
            <person name="Lu Y."/>
            <person name="Du Q."/>
            <person name="Sun Z."/>
        </authorList>
    </citation>
    <scope>NUCLEOTIDE SEQUENCE [LARGE SCALE GENOMIC DNA]</scope>
    <source>
        <strain evidence="11 12">D1-5</strain>
    </source>
</reference>
<keyword evidence="8" id="KW-0472">Membrane</keyword>
<dbReference type="Pfam" id="PF01132">
    <property type="entry name" value="EFP"/>
    <property type="match status" value="1"/>
</dbReference>
<evidence type="ECO:0000313" key="11">
    <source>
        <dbReference type="EMBL" id="KGQ13916.1"/>
    </source>
</evidence>
<evidence type="ECO:0000313" key="12">
    <source>
        <dbReference type="Proteomes" id="UP000030106"/>
    </source>
</evidence>
<sequence length="1005" mass="112187">MFAKLRTPEGKKFLIAVVIVFTIVVSLISKVTFEGVEEQYNWPMEQWTLDMFIMQDIDIQAPSARGAATLYKMRFSDVRTGQKVEERFKGDDIVDTITLTRRFVDFSYIDGNEYVFMDKEDYTPYIFTKDQIEEELQFIPEGGMPDMQVLTWDGQLLALELPQTVDLEIIETAPGIKGASASSRTKPATLSTGLVIQTFITQKRLTIQTNFIFCHTALHCMGSHFPLTGCDSMDTLATASLPDTVQRPNYDRHALKTRIVHFGFGAFHRAHQALLTDRVLNKLGGDWGICEISLFNGDKLMRDLRQQDHLFTVLEKGATGNQARIVGAVKECLNAKLDGMEAILEKFCEPQVAIVSLTVTEKGYCIDPASGKLDIANERIIHDLASPQAPHSVPGILVEALSRRQARGLNPFTVLSCDNIPDNGHLVRQAVLEMAAKRSAGLAEWIAKEVTFPSTMVDRIVPAATEESLQEIAEILGVQDPCAIAAEPFIQWVVEDNFVAGRPEWETVGVEMVDDVVPFEQMKLRMLNGSHSFLAWLGYLAGYQHINDCMADKYFALAARHLMLQEQAVTLNIRGVDLNQYASSLLERFANPALKHRTWQIAMDGSQKLPQRWLESVRWHLANGSRWSCLALGIAGWMRYVSGVDEQGHAIDVRDPLRDKIQTLVSGSGENERVSALLSLSEIFGDDLPKNESGKTTTILHLLANKPADEKWAVLVNEFGEVGIDGALLADSGALLKEIPGGCMCCVNGLPMQVGLNTLLRQGKPDRLLIEPTGLGHPKQILDMLAADVYQPWIDLRATLCLLDPRQLLDEKALNNDNFRDQLAAADVIVANKQDRVTPESQVALERWYQNNGDSRTLIHAEKGVVDIELLDRPRLNQRELPPSPDHQHAHSAPHGLAALSLPGHQRWRRSLNSGQGYYACGWIFDEETVFDTIGLLEWARLAPVERVKGVLRIREGLVRINRQGNDLHIETQPTPPLDSRIELIHPAQPDWNALQSSLLSLRLS</sequence>
<dbReference type="InterPro" id="IPR008927">
    <property type="entry name" value="6-PGluconate_DH-like_C_sf"/>
</dbReference>
<dbReference type="FunFam" id="2.40.50.140:FF:000053">
    <property type="entry name" value="Elongation factor P-like protein"/>
    <property type="match status" value="1"/>
</dbReference>
<dbReference type="SMART" id="SM01185">
    <property type="entry name" value="EFP"/>
    <property type="match status" value="1"/>
</dbReference>
<dbReference type="InterPro" id="IPR013131">
    <property type="entry name" value="Mannitol_DH_N"/>
</dbReference>
<dbReference type="Gene3D" id="1.10.1040.10">
    <property type="entry name" value="N-(1-d-carboxylethyl)-l-norvaline Dehydrogenase, domain 2"/>
    <property type="match status" value="1"/>
</dbReference>
<keyword evidence="3" id="KW-0560">Oxidoreductase</keyword>
<dbReference type="InterPro" id="IPR050988">
    <property type="entry name" value="Mannitol_DH/Oxidoreductase"/>
</dbReference>
<dbReference type="InterPro" id="IPR013328">
    <property type="entry name" value="6PGD_dom2"/>
</dbReference>
<dbReference type="InterPro" id="IPR003495">
    <property type="entry name" value="CobW/HypB/UreG_nucleotide-bd"/>
</dbReference>
<dbReference type="PANTHER" id="PTHR43362">
    <property type="entry name" value="MANNITOL DEHYDROGENASE DSF1-RELATED"/>
    <property type="match status" value="1"/>
</dbReference>
<dbReference type="Pfam" id="PF08207">
    <property type="entry name" value="EFP_N"/>
    <property type="match status" value="1"/>
</dbReference>
<evidence type="ECO:0000256" key="1">
    <source>
        <dbReference type="ARBA" id="ARBA00006541"/>
    </source>
</evidence>
<dbReference type="SUPFAM" id="SSF50249">
    <property type="entry name" value="Nucleic acid-binding proteins"/>
    <property type="match status" value="1"/>
</dbReference>
<evidence type="ECO:0000256" key="5">
    <source>
        <dbReference type="ARBA" id="ARBA00038970"/>
    </source>
</evidence>
<dbReference type="InterPro" id="IPR023027">
    <property type="entry name" value="Mannitol_DH_CS"/>
</dbReference>
<dbReference type="InterPro" id="IPR013118">
    <property type="entry name" value="Mannitol_DH_C"/>
</dbReference>
<accession>A0A0A2W168</accession>
<dbReference type="STRING" id="1245745.A0A0A2W168"/>
<feature type="domain" description="Elongation factor P C-terminal" evidence="9">
    <location>
        <begin position="165"/>
        <end position="204"/>
    </location>
</feature>